<evidence type="ECO:0000313" key="3">
    <source>
        <dbReference type="Proteomes" id="UP000287651"/>
    </source>
</evidence>
<organism evidence="2 3">
    <name type="scientific">Ensete ventricosum</name>
    <name type="common">Abyssinian banana</name>
    <name type="synonym">Musa ensete</name>
    <dbReference type="NCBI Taxonomy" id="4639"/>
    <lineage>
        <taxon>Eukaryota</taxon>
        <taxon>Viridiplantae</taxon>
        <taxon>Streptophyta</taxon>
        <taxon>Embryophyta</taxon>
        <taxon>Tracheophyta</taxon>
        <taxon>Spermatophyta</taxon>
        <taxon>Magnoliopsida</taxon>
        <taxon>Liliopsida</taxon>
        <taxon>Zingiberales</taxon>
        <taxon>Musaceae</taxon>
        <taxon>Ensete</taxon>
    </lineage>
</organism>
<proteinExistence type="predicted"/>
<name>A0A426YHJ5_ENSVE</name>
<dbReference type="EMBL" id="AMZH03012338">
    <property type="protein sequence ID" value="RRT51229.1"/>
    <property type="molecule type" value="Genomic_DNA"/>
</dbReference>
<comment type="caution">
    <text evidence="2">The sequence shown here is derived from an EMBL/GenBank/DDBJ whole genome shotgun (WGS) entry which is preliminary data.</text>
</comment>
<evidence type="ECO:0000313" key="2">
    <source>
        <dbReference type="EMBL" id="RRT51229.1"/>
    </source>
</evidence>
<reference evidence="2 3" key="1">
    <citation type="journal article" date="2014" name="Agronomy (Basel)">
        <title>A Draft Genome Sequence for Ensete ventricosum, the Drought-Tolerant Tree Against Hunger.</title>
        <authorList>
            <person name="Harrison J."/>
            <person name="Moore K.A."/>
            <person name="Paszkiewicz K."/>
            <person name="Jones T."/>
            <person name="Grant M."/>
            <person name="Ambacheew D."/>
            <person name="Muzemil S."/>
            <person name="Studholme D.J."/>
        </authorList>
    </citation>
    <scope>NUCLEOTIDE SEQUENCE [LARGE SCALE GENOMIC DNA]</scope>
</reference>
<sequence length="125" mass="14018">MSPKNPQASTSMMSSGAPSPMDAKALRDLEVKKTCHDFDLTATEGSLAAIRECYSISEEYALHELNEVRGDLFEAQKQLKELPAKGCKVDDNLLKAVRELETQRVELPKQAIKDYKWTTEFKLGL</sequence>
<feature type="region of interest" description="Disordered" evidence="1">
    <location>
        <begin position="1"/>
        <end position="23"/>
    </location>
</feature>
<feature type="compositionally biased region" description="Polar residues" evidence="1">
    <location>
        <begin position="1"/>
        <end position="17"/>
    </location>
</feature>
<dbReference type="Proteomes" id="UP000287651">
    <property type="component" value="Unassembled WGS sequence"/>
</dbReference>
<protein>
    <submittedName>
        <fullName evidence="2">Uncharacterized protein</fullName>
    </submittedName>
</protein>
<gene>
    <name evidence="2" type="ORF">B296_00003600</name>
</gene>
<dbReference type="AlphaFoldDB" id="A0A426YHJ5"/>
<evidence type="ECO:0000256" key="1">
    <source>
        <dbReference type="SAM" id="MobiDB-lite"/>
    </source>
</evidence>
<accession>A0A426YHJ5</accession>